<dbReference type="EMBL" id="JAWDGP010004530">
    <property type="protein sequence ID" value="KAK3763596.1"/>
    <property type="molecule type" value="Genomic_DNA"/>
</dbReference>
<keyword evidence="2" id="KW-1185">Reference proteome</keyword>
<protein>
    <submittedName>
        <fullName evidence="1">Uncharacterized protein</fullName>
    </submittedName>
</protein>
<dbReference type="Proteomes" id="UP001283361">
    <property type="component" value="Unassembled WGS sequence"/>
</dbReference>
<organism evidence="1 2">
    <name type="scientific">Elysia crispata</name>
    <name type="common">lettuce slug</name>
    <dbReference type="NCBI Taxonomy" id="231223"/>
    <lineage>
        <taxon>Eukaryota</taxon>
        <taxon>Metazoa</taxon>
        <taxon>Spiralia</taxon>
        <taxon>Lophotrochozoa</taxon>
        <taxon>Mollusca</taxon>
        <taxon>Gastropoda</taxon>
        <taxon>Heterobranchia</taxon>
        <taxon>Euthyneura</taxon>
        <taxon>Panpulmonata</taxon>
        <taxon>Sacoglossa</taxon>
        <taxon>Placobranchoidea</taxon>
        <taxon>Plakobranchidae</taxon>
        <taxon>Elysia</taxon>
    </lineage>
</organism>
<sequence>MIRYFEIEARFSPDVVKTLLQMIRYFEIEAQFSPDVVKTLLQMIGYFEIEAQFSPDVPRHEAPGKPYRIGKLALVSFSKRNA</sequence>
<reference evidence="1" key="1">
    <citation type="journal article" date="2023" name="G3 (Bethesda)">
        <title>A reference genome for the long-term kleptoplast-retaining sea slug Elysia crispata morphotype clarki.</title>
        <authorList>
            <person name="Eastman K.E."/>
            <person name="Pendleton A.L."/>
            <person name="Shaikh M.A."/>
            <person name="Suttiyut T."/>
            <person name="Ogas R."/>
            <person name="Tomko P."/>
            <person name="Gavelis G."/>
            <person name="Widhalm J.R."/>
            <person name="Wisecaver J.H."/>
        </authorList>
    </citation>
    <scope>NUCLEOTIDE SEQUENCE</scope>
    <source>
        <strain evidence="1">ECLA1</strain>
    </source>
</reference>
<accession>A0AAE0Z7A4</accession>
<name>A0AAE0Z7A4_9GAST</name>
<dbReference type="AlphaFoldDB" id="A0AAE0Z7A4"/>
<evidence type="ECO:0000313" key="2">
    <source>
        <dbReference type="Proteomes" id="UP001283361"/>
    </source>
</evidence>
<gene>
    <name evidence="1" type="ORF">RRG08_057019</name>
</gene>
<proteinExistence type="predicted"/>
<comment type="caution">
    <text evidence="1">The sequence shown here is derived from an EMBL/GenBank/DDBJ whole genome shotgun (WGS) entry which is preliminary data.</text>
</comment>
<evidence type="ECO:0000313" key="1">
    <source>
        <dbReference type="EMBL" id="KAK3763596.1"/>
    </source>
</evidence>